<accession>A0A9Q3H4Q6</accession>
<evidence type="ECO:0000256" key="3">
    <source>
        <dbReference type="ARBA" id="ARBA00023002"/>
    </source>
</evidence>
<dbReference type="Pfam" id="PF00171">
    <property type="entry name" value="Aldedh"/>
    <property type="match status" value="1"/>
</dbReference>
<evidence type="ECO:0000313" key="6">
    <source>
        <dbReference type="EMBL" id="MBW0491231.1"/>
    </source>
</evidence>
<dbReference type="FunFam" id="3.40.309.10:FF:000002">
    <property type="entry name" value="Methylmalonate-semialdehyde dehydrogenase (Acylating)"/>
    <property type="match status" value="1"/>
</dbReference>
<dbReference type="GO" id="GO:0005739">
    <property type="term" value="C:mitochondrion"/>
    <property type="evidence" value="ECO:0007669"/>
    <property type="project" value="TreeGrafter"/>
</dbReference>
<comment type="caution">
    <text evidence="6">The sequence shown here is derived from an EMBL/GenBank/DDBJ whole genome shotgun (WGS) entry which is preliminary data.</text>
</comment>
<feature type="domain" description="Aldehyde dehydrogenase" evidence="5">
    <location>
        <begin position="65"/>
        <end position="525"/>
    </location>
</feature>
<evidence type="ECO:0000256" key="1">
    <source>
        <dbReference type="ARBA" id="ARBA00009986"/>
    </source>
</evidence>
<dbReference type="Gene3D" id="3.40.605.10">
    <property type="entry name" value="Aldehyde Dehydrogenase, Chain A, domain 1"/>
    <property type="match status" value="1"/>
</dbReference>
<evidence type="ECO:0000256" key="4">
    <source>
        <dbReference type="ARBA" id="ARBA00023027"/>
    </source>
</evidence>
<dbReference type="InterPro" id="IPR016162">
    <property type="entry name" value="Ald_DH_N"/>
</dbReference>
<reference evidence="6" key="1">
    <citation type="submission" date="2021-03" db="EMBL/GenBank/DDBJ databases">
        <title>Draft genome sequence of rust myrtle Austropuccinia psidii MF-1, a brazilian biotype.</title>
        <authorList>
            <person name="Quecine M.C."/>
            <person name="Pachon D.M.R."/>
            <person name="Bonatelli M.L."/>
            <person name="Correr F.H."/>
            <person name="Franceschini L.M."/>
            <person name="Leite T.F."/>
            <person name="Margarido G.R.A."/>
            <person name="Almeida C.A."/>
            <person name="Ferrarezi J.A."/>
            <person name="Labate C.A."/>
        </authorList>
    </citation>
    <scope>NUCLEOTIDE SEQUENCE</scope>
    <source>
        <strain evidence="6">MF-1</strain>
    </source>
</reference>
<dbReference type="GO" id="GO:0006210">
    <property type="term" value="P:thymine catabolic process"/>
    <property type="evidence" value="ECO:0007669"/>
    <property type="project" value="TreeGrafter"/>
</dbReference>
<evidence type="ECO:0000259" key="5">
    <source>
        <dbReference type="Pfam" id="PF00171"/>
    </source>
</evidence>
<dbReference type="EC" id="1.2.1.27" evidence="2"/>
<dbReference type="InterPro" id="IPR016161">
    <property type="entry name" value="Ald_DH/histidinol_DH"/>
</dbReference>
<dbReference type="PANTHER" id="PTHR43866:SF3">
    <property type="entry name" value="METHYLMALONATE-SEMIALDEHYDE DEHYDROGENASE [ACYLATING], MITOCHONDRIAL"/>
    <property type="match status" value="1"/>
</dbReference>
<gene>
    <name evidence="6" type="ORF">O181_030946</name>
</gene>
<comment type="similarity">
    <text evidence="1">Belongs to the aldehyde dehydrogenase family.</text>
</comment>
<dbReference type="FunFam" id="3.40.605.10:FF:000003">
    <property type="entry name" value="Methylmalonate-semialdehyde dehydrogenase [acylating]"/>
    <property type="match status" value="1"/>
</dbReference>
<evidence type="ECO:0000313" key="7">
    <source>
        <dbReference type="Proteomes" id="UP000765509"/>
    </source>
</evidence>
<dbReference type="AlphaFoldDB" id="A0A9Q3H4Q6"/>
<dbReference type="GO" id="GO:0006574">
    <property type="term" value="P:L-valine catabolic process"/>
    <property type="evidence" value="ECO:0007669"/>
    <property type="project" value="TreeGrafter"/>
</dbReference>
<keyword evidence="7" id="KW-1185">Reference proteome</keyword>
<name>A0A9Q3H4Q6_9BASI</name>
<organism evidence="6 7">
    <name type="scientific">Austropuccinia psidii MF-1</name>
    <dbReference type="NCBI Taxonomy" id="1389203"/>
    <lineage>
        <taxon>Eukaryota</taxon>
        <taxon>Fungi</taxon>
        <taxon>Dikarya</taxon>
        <taxon>Basidiomycota</taxon>
        <taxon>Pucciniomycotina</taxon>
        <taxon>Pucciniomycetes</taxon>
        <taxon>Pucciniales</taxon>
        <taxon>Sphaerophragmiaceae</taxon>
        <taxon>Austropuccinia</taxon>
    </lineage>
</organism>
<dbReference type="CDD" id="cd07085">
    <property type="entry name" value="ALDH_F6_MMSDH"/>
    <property type="match status" value="1"/>
</dbReference>
<dbReference type="EMBL" id="AVOT02010970">
    <property type="protein sequence ID" value="MBW0491231.1"/>
    <property type="molecule type" value="Genomic_DNA"/>
</dbReference>
<dbReference type="InterPro" id="IPR016163">
    <property type="entry name" value="Ald_DH_C"/>
</dbReference>
<dbReference type="PROSITE" id="PS00070">
    <property type="entry name" value="ALDEHYDE_DEHYDR_CYS"/>
    <property type="match status" value="1"/>
</dbReference>
<keyword evidence="3" id="KW-0560">Oxidoreductase</keyword>
<dbReference type="PANTHER" id="PTHR43866">
    <property type="entry name" value="MALONATE-SEMIALDEHYDE DEHYDROGENASE"/>
    <property type="match status" value="1"/>
</dbReference>
<dbReference type="InterPro" id="IPR010061">
    <property type="entry name" value="MeMal-semiAld_DH"/>
</dbReference>
<dbReference type="InterPro" id="IPR016160">
    <property type="entry name" value="Ald_DH_CS_CYS"/>
</dbReference>
<keyword evidence="4" id="KW-0520">NAD</keyword>
<dbReference type="SUPFAM" id="SSF53720">
    <property type="entry name" value="ALDH-like"/>
    <property type="match status" value="1"/>
</dbReference>
<proteinExistence type="inferred from homology"/>
<dbReference type="Gene3D" id="3.40.309.10">
    <property type="entry name" value="Aldehyde Dehydrogenase, Chain A, domain 2"/>
    <property type="match status" value="1"/>
</dbReference>
<protein>
    <recommendedName>
        <fullName evidence="2">methylmalonate-semialdehyde dehydrogenase (CoA acylating)</fullName>
        <ecNumber evidence="2">1.2.1.27</ecNumber>
    </recommendedName>
</protein>
<dbReference type="Proteomes" id="UP000765509">
    <property type="component" value="Unassembled WGS sequence"/>
</dbReference>
<dbReference type="NCBIfam" id="TIGR01722">
    <property type="entry name" value="MMSDH"/>
    <property type="match status" value="1"/>
</dbReference>
<dbReference type="InterPro" id="IPR015590">
    <property type="entry name" value="Aldehyde_DH_dom"/>
</dbReference>
<evidence type="ECO:0000256" key="2">
    <source>
        <dbReference type="ARBA" id="ARBA00013048"/>
    </source>
</evidence>
<sequence>MNSIHSMNKNLKLLRFKQNYPHSLGLPAAKISSIPFNRAHHSFSRNWKGTNVDGSNAKLFVNGSFIDSQTNQWIDVHNPATQQTLNRVPQPTIQELDEIVNSAHEAYQNWKFSSILHRQQIMLKFQALIKEHSDDLAKSIVLEQGKTFLDAKGDVHRGVQVIESACGLPQFLMGEKLEVSKDTDTETRKAPLGVTAAVCPFNFPAMIPLWSFLSVACGNSLIIKPSERDSGASMMIAELAEMAGLPPGVLGIAHGGVNTVNYLCDHPKIKAISFVGSNSAGKHIYDRAGINGKRVQANLGAKNHCVVLPDASENLTLNSIVGAAFGAAGQRCMALSVMIIVGESSKWVDKLVERAKKLKVGQGFDEETEIGPVISPQSKNRIHSILDTVEKEGGRILLDGRNIQVKNYPNGNWVGPTIIQGAPGMSCYEQEIFGPVLTVINVATLDEAIELINQNQYGNGTAIFTKDGAAARRFEREVEAGHIGINIPVPIPLPMFSFSGNKASVLGGHSVYGKLGIEFWTQNKTTTTLWRSTDAIGNKADVSMPTHN</sequence>
<dbReference type="GO" id="GO:0004491">
    <property type="term" value="F:methylmalonate-semialdehyde dehydrogenase (acylating, NAD) activity"/>
    <property type="evidence" value="ECO:0007669"/>
    <property type="project" value="UniProtKB-EC"/>
</dbReference>
<dbReference type="OrthoDB" id="310895at2759"/>